<dbReference type="InterPro" id="IPR022237">
    <property type="entry name" value="PsiD-like"/>
</dbReference>
<dbReference type="GO" id="GO:0006646">
    <property type="term" value="P:phosphatidylethanolamine biosynthetic process"/>
    <property type="evidence" value="ECO:0007669"/>
    <property type="project" value="TreeGrafter"/>
</dbReference>
<dbReference type="EMBL" id="MU853904">
    <property type="protein sequence ID" value="KAK3935852.1"/>
    <property type="molecule type" value="Genomic_DNA"/>
</dbReference>
<evidence type="ECO:0000259" key="3">
    <source>
        <dbReference type="Pfam" id="PF12588"/>
    </source>
</evidence>
<comment type="caution">
    <text evidence="4">The sequence shown here is derived from an EMBL/GenBank/DDBJ whole genome shotgun (WGS) entry which is preliminary data.</text>
</comment>
<dbReference type="Pfam" id="PF12588">
    <property type="entry name" value="PSDC"/>
    <property type="match status" value="1"/>
</dbReference>
<dbReference type="InterPro" id="IPR003817">
    <property type="entry name" value="PS_Dcarbxylase"/>
</dbReference>
<keyword evidence="2" id="KW-0456">Lyase</keyword>
<evidence type="ECO:0000313" key="4">
    <source>
        <dbReference type="EMBL" id="KAK3935852.1"/>
    </source>
</evidence>
<organism evidence="4 5">
    <name type="scientific">Diplogelasinospora grovesii</name>
    <dbReference type="NCBI Taxonomy" id="303347"/>
    <lineage>
        <taxon>Eukaryota</taxon>
        <taxon>Fungi</taxon>
        <taxon>Dikarya</taxon>
        <taxon>Ascomycota</taxon>
        <taxon>Pezizomycotina</taxon>
        <taxon>Sordariomycetes</taxon>
        <taxon>Sordariomycetidae</taxon>
        <taxon>Sordariales</taxon>
        <taxon>Diplogelasinosporaceae</taxon>
        <taxon>Diplogelasinospora</taxon>
    </lineage>
</organism>
<proteinExistence type="predicted"/>
<keyword evidence="5" id="KW-1185">Reference proteome</keyword>
<name>A0AAN6RZQ2_9PEZI</name>
<reference evidence="5" key="1">
    <citation type="journal article" date="2023" name="Mol. Phylogenet. Evol.">
        <title>Genome-scale phylogeny and comparative genomics of the fungal order Sordariales.</title>
        <authorList>
            <person name="Hensen N."/>
            <person name="Bonometti L."/>
            <person name="Westerberg I."/>
            <person name="Brannstrom I.O."/>
            <person name="Guillou S."/>
            <person name="Cros-Aarteil S."/>
            <person name="Calhoun S."/>
            <person name="Haridas S."/>
            <person name="Kuo A."/>
            <person name="Mondo S."/>
            <person name="Pangilinan J."/>
            <person name="Riley R."/>
            <person name="LaButti K."/>
            <person name="Andreopoulos B."/>
            <person name="Lipzen A."/>
            <person name="Chen C."/>
            <person name="Yan M."/>
            <person name="Daum C."/>
            <person name="Ng V."/>
            <person name="Clum A."/>
            <person name="Steindorff A."/>
            <person name="Ohm R.A."/>
            <person name="Martin F."/>
            <person name="Silar P."/>
            <person name="Natvig D.O."/>
            <person name="Lalanne C."/>
            <person name="Gautier V."/>
            <person name="Ament-Velasquez S.L."/>
            <person name="Kruys A."/>
            <person name="Hutchinson M.I."/>
            <person name="Powell A.J."/>
            <person name="Barry K."/>
            <person name="Miller A.N."/>
            <person name="Grigoriev I.V."/>
            <person name="Debuchy R."/>
            <person name="Gladieux P."/>
            <person name="Hiltunen Thoren M."/>
            <person name="Johannesson H."/>
        </authorList>
    </citation>
    <scope>NUCLEOTIDE SEQUENCE [LARGE SCALE GENOMIC DNA]</scope>
    <source>
        <strain evidence="5">CBS 340.73</strain>
    </source>
</reference>
<feature type="domain" description="L-tryptophan decarboxylase PsiD-like" evidence="3">
    <location>
        <begin position="32"/>
        <end position="171"/>
    </location>
</feature>
<dbReference type="AlphaFoldDB" id="A0AAN6RZQ2"/>
<gene>
    <name evidence="4" type="ORF">QBC46DRAFT_270893</name>
</gene>
<dbReference type="GO" id="GO:0005739">
    <property type="term" value="C:mitochondrion"/>
    <property type="evidence" value="ECO:0007669"/>
    <property type="project" value="TreeGrafter"/>
</dbReference>
<keyword evidence="1" id="KW-0210">Decarboxylase</keyword>
<dbReference type="PANTHER" id="PTHR10067:SF9">
    <property type="entry name" value="PHOSPHATIDYLSERINE DECARBOXYLASE FAMILY PROTEIN (AFU_ORTHOLOGUE AFUA_7G01730)"/>
    <property type="match status" value="1"/>
</dbReference>
<dbReference type="Pfam" id="PF02666">
    <property type="entry name" value="PS_Dcarbxylase"/>
    <property type="match status" value="1"/>
</dbReference>
<evidence type="ECO:0000256" key="1">
    <source>
        <dbReference type="ARBA" id="ARBA00022793"/>
    </source>
</evidence>
<dbReference type="GO" id="GO:0004609">
    <property type="term" value="F:phosphatidylserine decarboxylase activity"/>
    <property type="evidence" value="ECO:0007669"/>
    <property type="project" value="InterPro"/>
</dbReference>
<protein>
    <submittedName>
        <fullName evidence="4">Phophatidylserine decarboxylase-domain-containing protein</fullName>
    </submittedName>
</protein>
<accession>A0AAN6RZQ2</accession>
<dbReference type="Proteomes" id="UP001303473">
    <property type="component" value="Unassembled WGS sequence"/>
</dbReference>
<sequence length="431" mass="47702">MPRDPEHWRPWLKKTLQHVRAKHRMTKDVCHDSIKQLWSLIEDNPDVRLLFTLMLEQVPIIPPYNENPAGGPEFRDWKELLCAFDHQLTQGPLFLYTTEGEKGLIGFPFNAFLDWPMGTPAGISLFLRADVNACIRNMLNEYGSFLQSAKSTHVLNDGAEGWFNGQALSAMSEVADPPPHTKPFSETFTCDPSAPSYGFRSWDDFFVRRFRDSERPVYAPQDDNVIVNACESGPLALCRGVNLSDDFWLKGQPYSLSDMLGASNASPFAGGTVYQAFLSALSYHRWHAPLSGRVAKVEHIPGTYYAENYWEGFANPDGPDPAAPNNSQRYICQVASRALLMIEADNPAVGLMGILFVGMAEVSSCEVLVKPGDYVKKGQDIGMFHFGGSTHVLIFRPGVRLDFVGAAANPDPEGDGGNLPVRGELATVVTN</sequence>
<evidence type="ECO:0000256" key="2">
    <source>
        <dbReference type="ARBA" id="ARBA00023239"/>
    </source>
</evidence>
<dbReference type="PANTHER" id="PTHR10067">
    <property type="entry name" value="PHOSPHATIDYLSERINE DECARBOXYLASE"/>
    <property type="match status" value="1"/>
</dbReference>
<evidence type="ECO:0000313" key="5">
    <source>
        <dbReference type="Proteomes" id="UP001303473"/>
    </source>
</evidence>